<dbReference type="Proteomes" id="UP000606115">
    <property type="component" value="Unassembled WGS sequence"/>
</dbReference>
<evidence type="ECO:0000313" key="2">
    <source>
        <dbReference type="Proteomes" id="UP000606115"/>
    </source>
</evidence>
<gene>
    <name evidence="1" type="ORF">GCM10007173_16800</name>
</gene>
<sequence length="122" mass="13552">MIVAIDLPLMPVPYPDAKPVYQLRSLLAPGVQEIGYGACWAQATENLVTINIRVNPSQVVTDNGNIFIGLPAEFRPMANTPDVAQQQVFMMTDGRIWFRTTVGSLRDRTEFNAVFIVARRAS</sequence>
<organism evidence="1 2">
    <name type="scientific">Glutamicibacter ardleyensis</name>
    <dbReference type="NCBI Taxonomy" id="225894"/>
    <lineage>
        <taxon>Bacteria</taxon>
        <taxon>Bacillati</taxon>
        <taxon>Actinomycetota</taxon>
        <taxon>Actinomycetes</taxon>
        <taxon>Micrococcales</taxon>
        <taxon>Micrococcaceae</taxon>
        <taxon>Glutamicibacter</taxon>
    </lineage>
</organism>
<dbReference type="EMBL" id="BMKX01000003">
    <property type="protein sequence ID" value="GGJ58716.1"/>
    <property type="molecule type" value="Genomic_DNA"/>
</dbReference>
<proteinExistence type="predicted"/>
<evidence type="ECO:0000313" key="1">
    <source>
        <dbReference type="EMBL" id="GGJ58716.1"/>
    </source>
</evidence>
<protein>
    <submittedName>
        <fullName evidence="1">Uncharacterized protein</fullName>
    </submittedName>
</protein>
<reference evidence="2" key="1">
    <citation type="journal article" date="2019" name="Int. J. Syst. Evol. Microbiol.">
        <title>The Global Catalogue of Microorganisms (GCM) 10K type strain sequencing project: providing services to taxonomists for standard genome sequencing and annotation.</title>
        <authorList>
            <consortium name="The Broad Institute Genomics Platform"/>
            <consortium name="The Broad Institute Genome Sequencing Center for Infectious Disease"/>
            <person name="Wu L."/>
            <person name="Ma J."/>
        </authorList>
    </citation>
    <scope>NUCLEOTIDE SEQUENCE [LARGE SCALE GENOMIC DNA]</scope>
    <source>
        <strain evidence="2">CGMCC 1.3685</strain>
    </source>
</reference>
<name>A0ABQ2DHX0_9MICC</name>
<keyword evidence="2" id="KW-1185">Reference proteome</keyword>
<accession>A0ABQ2DHX0</accession>
<comment type="caution">
    <text evidence="1">The sequence shown here is derived from an EMBL/GenBank/DDBJ whole genome shotgun (WGS) entry which is preliminary data.</text>
</comment>